<dbReference type="InterPro" id="IPR057952">
    <property type="entry name" value="Rv2743c-like"/>
</dbReference>
<evidence type="ECO:0000256" key="1">
    <source>
        <dbReference type="SAM" id="MobiDB-lite"/>
    </source>
</evidence>
<name>A0A1V3XWI1_MYCKA</name>
<dbReference type="Pfam" id="PF25587">
    <property type="entry name" value="Rv2743c"/>
    <property type="match status" value="1"/>
</dbReference>
<dbReference type="EMBL" id="MVBN01000001">
    <property type="protein sequence ID" value="OOK83579.1"/>
    <property type="molecule type" value="Genomic_DNA"/>
</dbReference>
<sequence length="86" mass="9880">MFWAAVTAVLAAWGWFALLLQITGAIAVVQVIPATLLFFRYRWLRAEPLPTPRPANTRRLPRPVRRPGPRCRRWVPPSADSSRCWV</sequence>
<keyword evidence="2" id="KW-0812">Transmembrane</keyword>
<comment type="caution">
    <text evidence="2">The sequence shown here is derived from an EMBL/GenBank/DDBJ whole genome shotgun (WGS) entry which is preliminary data.</text>
</comment>
<accession>A0A1V3XWI1</accession>
<feature type="region of interest" description="Disordered" evidence="1">
    <location>
        <begin position="48"/>
        <end position="68"/>
    </location>
</feature>
<dbReference type="AlphaFoldDB" id="A0A1V3XWI1"/>
<evidence type="ECO:0000313" key="3">
    <source>
        <dbReference type="Proteomes" id="UP000188532"/>
    </source>
</evidence>
<keyword evidence="2" id="KW-0472">Membrane</keyword>
<evidence type="ECO:0000313" key="2">
    <source>
        <dbReference type="EMBL" id="OOK83579.1"/>
    </source>
</evidence>
<dbReference type="Proteomes" id="UP000188532">
    <property type="component" value="Unassembled WGS sequence"/>
</dbReference>
<organism evidence="2 3">
    <name type="scientific">Mycobacterium kansasii</name>
    <dbReference type="NCBI Taxonomy" id="1768"/>
    <lineage>
        <taxon>Bacteria</taxon>
        <taxon>Bacillati</taxon>
        <taxon>Actinomycetota</taxon>
        <taxon>Actinomycetes</taxon>
        <taxon>Mycobacteriales</taxon>
        <taxon>Mycobacteriaceae</taxon>
        <taxon>Mycobacterium</taxon>
    </lineage>
</organism>
<protein>
    <submittedName>
        <fullName evidence="2">Putative alanine rich transmembrane protein</fullName>
    </submittedName>
</protein>
<reference evidence="2 3" key="1">
    <citation type="submission" date="2017-02" db="EMBL/GenBank/DDBJ databases">
        <title>Complete genome sequences of Mycobacterium kansasii strains isolated from rhesus macaques.</title>
        <authorList>
            <person name="Panda A."/>
            <person name="Nagaraj S."/>
            <person name="Zhao X."/>
            <person name="Tettelin H."/>
            <person name="Detolla L.J."/>
        </authorList>
    </citation>
    <scope>NUCLEOTIDE SEQUENCE [LARGE SCALE GENOMIC DNA]</scope>
    <source>
        <strain evidence="2 3">11-3469</strain>
    </source>
</reference>
<proteinExistence type="predicted"/>
<feature type="compositionally biased region" description="Basic residues" evidence="1">
    <location>
        <begin position="59"/>
        <end position="68"/>
    </location>
</feature>
<gene>
    <name evidence="2" type="ORF">BZL29_1502</name>
</gene>